<keyword evidence="10" id="KW-1185">Reference proteome</keyword>
<keyword evidence="4 8" id="KW-0812">Transmembrane</keyword>
<evidence type="ECO:0000256" key="2">
    <source>
        <dbReference type="ARBA" id="ARBA00022448"/>
    </source>
</evidence>
<dbReference type="InterPro" id="IPR036458">
    <property type="entry name" value="Na:dicarbo_symporter_sf"/>
</dbReference>
<evidence type="ECO:0000256" key="4">
    <source>
        <dbReference type="ARBA" id="ARBA00022692"/>
    </source>
</evidence>
<dbReference type="Gene3D" id="1.10.3860.10">
    <property type="entry name" value="Sodium:dicarboxylate symporter"/>
    <property type="match status" value="1"/>
</dbReference>
<keyword evidence="6 8" id="KW-1133">Transmembrane helix</keyword>
<evidence type="ECO:0000256" key="8">
    <source>
        <dbReference type="SAM" id="Phobius"/>
    </source>
</evidence>
<sequence length="439" mass="46846">MTEKQKMSSNKKMTYSIIIGLVLGIIIGSIFNLYNDTSFVQVIDKYVFSVVGQIFLNLIFMMVVPVVFVSIVLGVVNVGDPKKLGSIGIKTIGMYLITTAIAISIAMAVANILDPGIGKGDLLDSTEVSEYRETTFGGETNAENIEVSTQSFDQTLISIIPKNIVEAMGTTNMLQIIAFAVFIGIAMIALKDKIPTVIRLFEEADKIIMLIVMSIMKYFAAIGAFGLVATAFTQAGFGAIKSLGMYFICVLLALLIHFCLVYGSMVKFIAKKSFIWFVRGFAPAMTVAFSTSSSNAVLPISLDSAQKNLKIRESVSSFVQPLGATVNMDGTAIMQGVATVFIAQLSGIDLTIMQMITVVVIATIASIGTAGVPGVGLIMLAMVLTAIGLDPAAIGIIIGIDRLLDMTRTLVNVTGDAAVALVIDHQEDVKEGKEITATR</sequence>
<feature type="transmembrane region" description="Helical" evidence="8">
    <location>
        <begin position="12"/>
        <end position="34"/>
    </location>
</feature>
<keyword evidence="7 8" id="KW-0472">Membrane</keyword>
<evidence type="ECO:0000313" key="9">
    <source>
        <dbReference type="EMBL" id="CAD2078500.1"/>
    </source>
</evidence>
<evidence type="ECO:0000256" key="3">
    <source>
        <dbReference type="ARBA" id="ARBA00022475"/>
    </source>
</evidence>
<keyword evidence="3" id="KW-1003">Cell membrane</keyword>
<protein>
    <submittedName>
        <fullName evidence="9">Proton glutamate symport protein</fullName>
    </submittedName>
</protein>
<dbReference type="SUPFAM" id="SSF118215">
    <property type="entry name" value="Proton glutamate symport protein"/>
    <property type="match status" value="1"/>
</dbReference>
<dbReference type="FunFam" id="1.10.3860.10:FF:000001">
    <property type="entry name" value="C4-dicarboxylate transport protein"/>
    <property type="match status" value="1"/>
</dbReference>
<evidence type="ECO:0000256" key="7">
    <source>
        <dbReference type="ARBA" id="ARBA00023136"/>
    </source>
</evidence>
<dbReference type="EMBL" id="CAJEWE010000010">
    <property type="protein sequence ID" value="CAD2078500.1"/>
    <property type="molecule type" value="Genomic_DNA"/>
</dbReference>
<dbReference type="AlphaFoldDB" id="A0A6V7RLU7"/>
<dbReference type="GO" id="GO:0005886">
    <property type="term" value="C:plasma membrane"/>
    <property type="evidence" value="ECO:0007669"/>
    <property type="project" value="UniProtKB-SubCell"/>
</dbReference>
<feature type="transmembrane region" description="Helical" evidence="8">
    <location>
        <begin position="91"/>
        <end position="113"/>
    </location>
</feature>
<dbReference type="PRINTS" id="PR00173">
    <property type="entry name" value="EDTRNSPORT"/>
</dbReference>
<dbReference type="Pfam" id="PF00375">
    <property type="entry name" value="SDF"/>
    <property type="match status" value="1"/>
</dbReference>
<feature type="transmembrane region" description="Helical" evidence="8">
    <location>
        <begin position="210"/>
        <end position="232"/>
    </location>
</feature>
<accession>A0A6V7RLU7</accession>
<dbReference type="InterPro" id="IPR001991">
    <property type="entry name" value="Na-dicarboxylate_symporter"/>
</dbReference>
<dbReference type="GO" id="GO:0006835">
    <property type="term" value="P:dicarboxylic acid transport"/>
    <property type="evidence" value="ECO:0007669"/>
    <property type="project" value="TreeGrafter"/>
</dbReference>
<name>A0A6V7RLU7_9BACL</name>
<dbReference type="RefSeq" id="WP_229713767.1">
    <property type="nucleotide sequence ID" value="NZ_BMDB01000001.1"/>
</dbReference>
<feature type="transmembrane region" description="Helical" evidence="8">
    <location>
        <begin position="173"/>
        <end position="190"/>
    </location>
</feature>
<feature type="transmembrane region" description="Helical" evidence="8">
    <location>
        <begin position="377"/>
        <end position="400"/>
    </location>
</feature>
<evidence type="ECO:0000313" key="10">
    <source>
        <dbReference type="Proteomes" id="UP000521032"/>
    </source>
</evidence>
<feature type="transmembrane region" description="Helical" evidence="8">
    <location>
        <begin position="350"/>
        <end position="371"/>
    </location>
</feature>
<feature type="transmembrane region" description="Helical" evidence="8">
    <location>
        <begin position="54"/>
        <end position="79"/>
    </location>
</feature>
<gene>
    <name evidence="9" type="primary">gltP_2</name>
    <name evidence="9" type="ORF">JEOSCH030_01542</name>
</gene>
<keyword evidence="2" id="KW-0813">Transport</keyword>
<reference evidence="9 10" key="1">
    <citation type="submission" date="2020-07" db="EMBL/GenBank/DDBJ databases">
        <authorList>
            <person name="Criscuolo A."/>
        </authorList>
    </citation>
    <scope>NUCLEOTIDE SEQUENCE [LARGE SCALE GENOMIC DNA]</scope>
    <source>
        <strain evidence="10">CIP 111030</strain>
    </source>
</reference>
<dbReference type="PANTHER" id="PTHR42865">
    <property type="entry name" value="PROTON/GLUTAMATE-ASPARTATE SYMPORTER"/>
    <property type="match status" value="1"/>
</dbReference>
<dbReference type="Proteomes" id="UP000521032">
    <property type="component" value="Unassembled WGS sequence"/>
</dbReference>
<evidence type="ECO:0000256" key="5">
    <source>
        <dbReference type="ARBA" id="ARBA00022847"/>
    </source>
</evidence>
<evidence type="ECO:0000256" key="6">
    <source>
        <dbReference type="ARBA" id="ARBA00022989"/>
    </source>
</evidence>
<keyword evidence="5" id="KW-0769">Symport</keyword>
<evidence type="ECO:0000256" key="1">
    <source>
        <dbReference type="ARBA" id="ARBA00004651"/>
    </source>
</evidence>
<dbReference type="PANTHER" id="PTHR42865:SF7">
    <property type="entry name" value="PROTON_GLUTAMATE-ASPARTATE SYMPORTER"/>
    <property type="match status" value="1"/>
</dbReference>
<organism evidence="9 10">
    <name type="scientific">Phocicoccus schoeneichii</name>
    <dbReference type="NCBI Taxonomy" id="1812261"/>
    <lineage>
        <taxon>Bacteria</taxon>
        <taxon>Bacillati</taxon>
        <taxon>Bacillota</taxon>
        <taxon>Bacilli</taxon>
        <taxon>Bacillales</taxon>
        <taxon>Salinicoccaceae</taxon>
        <taxon>Phocicoccus</taxon>
    </lineage>
</organism>
<proteinExistence type="predicted"/>
<dbReference type="GO" id="GO:0015293">
    <property type="term" value="F:symporter activity"/>
    <property type="evidence" value="ECO:0007669"/>
    <property type="project" value="UniProtKB-KW"/>
</dbReference>
<comment type="caution">
    <text evidence="9">The sequence shown here is derived from an EMBL/GenBank/DDBJ whole genome shotgun (WGS) entry which is preliminary data.</text>
</comment>
<feature type="transmembrane region" description="Helical" evidence="8">
    <location>
        <begin position="244"/>
        <end position="262"/>
    </location>
</feature>
<comment type="subcellular location">
    <subcellularLocation>
        <location evidence="1">Cell membrane</location>
        <topology evidence="1">Multi-pass membrane protein</topology>
    </subcellularLocation>
</comment>